<evidence type="ECO:0000313" key="10">
    <source>
        <dbReference type="EMBL" id="RJY16954.1"/>
    </source>
</evidence>
<dbReference type="GO" id="GO:0042910">
    <property type="term" value="F:xenobiotic transmembrane transporter activity"/>
    <property type="evidence" value="ECO:0007669"/>
    <property type="project" value="InterPro"/>
</dbReference>
<evidence type="ECO:0000256" key="2">
    <source>
        <dbReference type="ARBA" id="ARBA00006236"/>
    </source>
</evidence>
<evidence type="ECO:0000256" key="4">
    <source>
        <dbReference type="ARBA" id="ARBA00022475"/>
    </source>
</evidence>
<dbReference type="PROSITE" id="PS00216">
    <property type="entry name" value="SUGAR_TRANSPORT_1"/>
    <property type="match status" value="1"/>
</dbReference>
<comment type="caution">
    <text evidence="8">Lacks conserved residue(s) required for the propagation of feature annotation.</text>
</comment>
<comment type="subcellular location">
    <subcellularLocation>
        <location evidence="8">Cell inner membrane</location>
        <topology evidence="8">Multi-pass membrane protein</topology>
    </subcellularLocation>
    <subcellularLocation>
        <location evidence="1">Cell membrane</location>
        <topology evidence="1">Multi-pass membrane protein</topology>
    </subcellularLocation>
</comment>
<keyword evidence="3 8" id="KW-0813">Transport</keyword>
<evidence type="ECO:0000256" key="1">
    <source>
        <dbReference type="ARBA" id="ARBA00004651"/>
    </source>
</evidence>
<accession>A0A3A6TM88</accession>
<organism evidence="10 11">
    <name type="scientific">Parashewanella spongiae</name>
    <dbReference type="NCBI Taxonomy" id="342950"/>
    <lineage>
        <taxon>Bacteria</taxon>
        <taxon>Pseudomonadati</taxon>
        <taxon>Pseudomonadota</taxon>
        <taxon>Gammaproteobacteria</taxon>
        <taxon>Alteromonadales</taxon>
        <taxon>Shewanellaceae</taxon>
        <taxon>Parashewanella</taxon>
    </lineage>
</organism>
<dbReference type="SUPFAM" id="SSF103473">
    <property type="entry name" value="MFS general substrate transporter"/>
    <property type="match status" value="1"/>
</dbReference>
<reference evidence="10 11" key="1">
    <citation type="submission" date="2018-09" db="EMBL/GenBank/DDBJ databases">
        <title>Phylogeny of the Shewanellaceae, and recommendation for two new genera, Pseudoshewanella and Parashewanella.</title>
        <authorList>
            <person name="Wang G."/>
        </authorList>
    </citation>
    <scope>NUCLEOTIDE SEQUENCE [LARGE SCALE GENOMIC DNA]</scope>
    <source>
        <strain evidence="10 11">KCTC 22492</strain>
    </source>
</reference>
<feature type="transmembrane region" description="Helical" evidence="8">
    <location>
        <begin position="305"/>
        <end position="325"/>
    </location>
</feature>
<feature type="transmembrane region" description="Helical" evidence="8">
    <location>
        <begin position="70"/>
        <end position="89"/>
    </location>
</feature>
<feature type="transmembrane region" description="Helical" evidence="8">
    <location>
        <begin position="242"/>
        <end position="262"/>
    </location>
</feature>
<evidence type="ECO:0000259" key="9">
    <source>
        <dbReference type="PROSITE" id="PS50850"/>
    </source>
</evidence>
<evidence type="ECO:0000256" key="5">
    <source>
        <dbReference type="ARBA" id="ARBA00022692"/>
    </source>
</evidence>
<dbReference type="GO" id="GO:1990961">
    <property type="term" value="P:xenobiotic detoxification by transmembrane export across the plasma membrane"/>
    <property type="evidence" value="ECO:0007669"/>
    <property type="project" value="InterPro"/>
</dbReference>
<evidence type="ECO:0000256" key="6">
    <source>
        <dbReference type="ARBA" id="ARBA00022989"/>
    </source>
</evidence>
<dbReference type="InterPro" id="IPR005829">
    <property type="entry name" value="Sugar_transporter_CS"/>
</dbReference>
<dbReference type="PANTHER" id="PTHR23502:SF70">
    <property type="entry name" value="BCR_CFLA FAMILY EFFLUX TRANSPORTER"/>
    <property type="match status" value="1"/>
</dbReference>
<evidence type="ECO:0000313" key="11">
    <source>
        <dbReference type="Proteomes" id="UP000273022"/>
    </source>
</evidence>
<dbReference type="InterPro" id="IPR004812">
    <property type="entry name" value="Efflux_drug-R_Bcr/CmlA"/>
</dbReference>
<dbReference type="InterPro" id="IPR011701">
    <property type="entry name" value="MFS"/>
</dbReference>
<protein>
    <recommendedName>
        <fullName evidence="8">Bcr/CflA family efflux transporter</fullName>
    </recommendedName>
</protein>
<feature type="transmembrane region" description="Helical" evidence="8">
    <location>
        <begin position="129"/>
        <end position="155"/>
    </location>
</feature>
<evidence type="ECO:0000256" key="3">
    <source>
        <dbReference type="ARBA" id="ARBA00022448"/>
    </source>
</evidence>
<dbReference type="RefSeq" id="WP_121853251.1">
    <property type="nucleotide sequence ID" value="NZ_CP037952.1"/>
</dbReference>
<keyword evidence="8" id="KW-0997">Cell inner membrane</keyword>
<dbReference type="NCBIfam" id="TIGR00710">
    <property type="entry name" value="efflux_Bcr_CflA"/>
    <property type="match status" value="1"/>
</dbReference>
<dbReference type="PANTHER" id="PTHR23502">
    <property type="entry name" value="MAJOR FACILITATOR SUPERFAMILY"/>
    <property type="match status" value="1"/>
</dbReference>
<keyword evidence="7 8" id="KW-0472">Membrane</keyword>
<comment type="caution">
    <text evidence="10">The sequence shown here is derived from an EMBL/GenBank/DDBJ whole genome shotgun (WGS) entry which is preliminary data.</text>
</comment>
<dbReference type="EMBL" id="QYYH01000043">
    <property type="protein sequence ID" value="RJY16954.1"/>
    <property type="molecule type" value="Genomic_DNA"/>
</dbReference>
<dbReference type="Pfam" id="PF07690">
    <property type="entry name" value="MFS_1"/>
    <property type="match status" value="1"/>
</dbReference>
<feature type="transmembrane region" description="Helical" evidence="8">
    <location>
        <begin position="161"/>
        <end position="179"/>
    </location>
</feature>
<keyword evidence="5 8" id="KW-0812">Transmembrane</keyword>
<feature type="transmembrane region" description="Helical" evidence="8">
    <location>
        <begin position="274"/>
        <end position="293"/>
    </location>
</feature>
<dbReference type="OrthoDB" id="9814303at2"/>
<keyword evidence="4" id="KW-1003">Cell membrane</keyword>
<sequence length="404" mass="43612">MPKASLPVLMMLVLLSPLAIDIYLPSMPAMALEFSISNSQIQSTLVLFLFSMGIGQILIGPLADKFGRRPVALFGVLLYGFSSLLAATANDFELLLLARVLQGLAACATSIVAFSAVRDCFAPNETAKLYSYLNGAICVIPALAPSLGGMLALQFGWRSNFIFMSLFAVVVMTIISLRFNETKPEHTVSDGKLYHWSRYLPILTEPHFLFYSFSCMTAMAAILCYVSYSPVWLIDHLGVSELYFSGLFALNAFINILACFIAPSICKKLGNRHTVMTAFSLFVATAILILLFQNPTIIQVLPPSFAFMLPMMLLCIGFALLLGPATSMALAAFGHRAGTATALLGCIQMSGAALISGLVQQTSLSAPNAIALVCCIAPLVLIIVMKQPRLAHWHHHDTDVSAAS</sequence>
<comment type="similarity">
    <text evidence="2 8">Belongs to the major facilitator superfamily. Bcr/CmlA family.</text>
</comment>
<dbReference type="Proteomes" id="UP000273022">
    <property type="component" value="Unassembled WGS sequence"/>
</dbReference>
<dbReference type="AlphaFoldDB" id="A0A3A6TM88"/>
<dbReference type="Gene3D" id="1.20.1720.10">
    <property type="entry name" value="Multidrug resistance protein D"/>
    <property type="match status" value="1"/>
</dbReference>
<feature type="transmembrane region" description="Helical" evidence="8">
    <location>
        <begin position="208"/>
        <end position="230"/>
    </location>
</feature>
<feature type="domain" description="Major facilitator superfamily (MFS) profile" evidence="9">
    <location>
        <begin position="5"/>
        <end position="389"/>
    </location>
</feature>
<dbReference type="InterPro" id="IPR020846">
    <property type="entry name" value="MFS_dom"/>
</dbReference>
<name>A0A3A6TM88_9GAMM</name>
<feature type="transmembrane region" description="Helical" evidence="8">
    <location>
        <begin position="365"/>
        <end position="385"/>
    </location>
</feature>
<gene>
    <name evidence="10" type="ORF">D5R81_08630</name>
</gene>
<keyword evidence="6 8" id="KW-1133">Transmembrane helix</keyword>
<evidence type="ECO:0000256" key="7">
    <source>
        <dbReference type="ARBA" id="ARBA00023136"/>
    </source>
</evidence>
<feature type="transmembrane region" description="Helical" evidence="8">
    <location>
        <begin position="95"/>
        <end position="117"/>
    </location>
</feature>
<dbReference type="PROSITE" id="PS50850">
    <property type="entry name" value="MFS"/>
    <property type="match status" value="1"/>
</dbReference>
<dbReference type="GO" id="GO:0005886">
    <property type="term" value="C:plasma membrane"/>
    <property type="evidence" value="ECO:0007669"/>
    <property type="project" value="UniProtKB-SubCell"/>
</dbReference>
<feature type="transmembrane region" description="Helical" evidence="8">
    <location>
        <begin position="337"/>
        <end position="359"/>
    </location>
</feature>
<evidence type="ECO:0000256" key="8">
    <source>
        <dbReference type="RuleBase" id="RU365088"/>
    </source>
</evidence>
<proteinExistence type="inferred from homology"/>
<feature type="transmembrane region" description="Helical" evidence="8">
    <location>
        <begin position="43"/>
        <end position="63"/>
    </location>
</feature>
<dbReference type="CDD" id="cd17320">
    <property type="entry name" value="MFS_MdfA_MDR_like"/>
    <property type="match status" value="1"/>
</dbReference>
<dbReference type="InterPro" id="IPR036259">
    <property type="entry name" value="MFS_trans_sf"/>
</dbReference>
<keyword evidence="11" id="KW-1185">Reference proteome</keyword>